<dbReference type="EMBL" id="JSXS01000054">
    <property type="protein sequence ID" value="KIL31546.1"/>
    <property type="molecule type" value="Genomic_DNA"/>
</dbReference>
<dbReference type="Proteomes" id="UP000031970">
    <property type="component" value="Unassembled WGS sequence"/>
</dbReference>
<protein>
    <recommendedName>
        <fullName evidence="3">Poly A polymerase head domain-containing protein</fullName>
    </recommendedName>
</protein>
<comment type="caution">
    <text evidence="1">The sequence shown here is derived from an EMBL/GenBank/DDBJ whole genome shotgun (WGS) entry which is preliminary data.</text>
</comment>
<dbReference type="RefSeq" id="WP_017697255.1">
    <property type="nucleotide sequence ID" value="NZ_CP032860.1"/>
</dbReference>
<dbReference type="Gene3D" id="3.30.460.10">
    <property type="entry name" value="Beta Polymerase, domain 2"/>
    <property type="match status" value="1"/>
</dbReference>
<dbReference type="AlphaFoldDB" id="A0ABD3ZTG7"/>
<organism evidence="1 2">
    <name type="scientific">Bacillus subtilis subsp. subtilis</name>
    <dbReference type="NCBI Taxonomy" id="135461"/>
    <lineage>
        <taxon>Bacteria</taxon>
        <taxon>Bacillati</taxon>
        <taxon>Bacillota</taxon>
        <taxon>Bacilli</taxon>
        <taxon>Bacillales</taxon>
        <taxon>Bacillaceae</taxon>
        <taxon>Bacillus</taxon>
    </lineage>
</organism>
<accession>A0ABD3ZTG7</accession>
<reference evidence="1 2" key="1">
    <citation type="submission" date="2014-11" db="EMBL/GenBank/DDBJ databases">
        <title>Draft Genome Sequences of Nine Bacillus subtilis Strains that Form Spores with High Heat-Resistance.</title>
        <authorList>
            <person name="Krawcyk A.O."/>
            <person name="Berendsen E.M."/>
            <person name="de Jong A."/>
            <person name="Holsappel S."/>
            <person name="Eijlander R.T."/>
            <person name="Wells-Bennik M."/>
            <person name="Kuipers O.P."/>
        </authorList>
    </citation>
    <scope>NUCLEOTIDE SEQUENCE [LARGE SCALE GENOMIC DNA]</scope>
    <source>
        <strain evidence="1 2">B4067</strain>
    </source>
</reference>
<proteinExistence type="predicted"/>
<sequence>MSNFDISIKKRLILLLGQNSETLKVVETLSTTGNLLFFGGSIRDLCMAPEVNKMPRDFDIAINFKNEEKFSALIGNYNYKKNRFGGYKFSISNIDFDVWDLNNTWAFKNKHLKPSKENLAKSVYLNIDGIVYNFNEGLLYDDVFRSSIQNSKLDITLEENPEIELNLLRAIIFKYKYNLNFSEKLKNVFKTFMNIQEENLIENLYQIQIAHYKATSFSKEEIRKELQCI</sequence>
<gene>
    <name evidence="1" type="ORF">B4067_4532</name>
</gene>
<evidence type="ECO:0000313" key="2">
    <source>
        <dbReference type="Proteomes" id="UP000031970"/>
    </source>
</evidence>
<evidence type="ECO:0000313" key="1">
    <source>
        <dbReference type="EMBL" id="KIL31546.1"/>
    </source>
</evidence>
<evidence type="ECO:0008006" key="3">
    <source>
        <dbReference type="Google" id="ProtNLM"/>
    </source>
</evidence>
<name>A0ABD3ZTG7_BACIU</name>
<dbReference type="InterPro" id="IPR043519">
    <property type="entry name" value="NT_sf"/>
</dbReference>